<gene>
    <name evidence="2" type="ORF">D7193_15420</name>
</gene>
<evidence type="ECO:0000256" key="1">
    <source>
        <dbReference type="SAM" id="Phobius"/>
    </source>
</evidence>
<evidence type="ECO:0000313" key="3">
    <source>
        <dbReference type="Proteomes" id="UP000279968"/>
    </source>
</evidence>
<evidence type="ECO:0000313" key="2">
    <source>
        <dbReference type="EMBL" id="RKN55973.1"/>
    </source>
</evidence>
<dbReference type="Proteomes" id="UP000279968">
    <property type="component" value="Unassembled WGS sequence"/>
</dbReference>
<dbReference type="RefSeq" id="WP_120780156.1">
    <property type="nucleotide sequence ID" value="NZ_JBHLUP010000002.1"/>
</dbReference>
<name>A0A3B0A6G3_9ACTN</name>
<keyword evidence="1" id="KW-1133">Transmembrane helix</keyword>
<organism evidence="2 3">
    <name type="scientific">Micromonospora costi</name>
    <dbReference type="NCBI Taxonomy" id="1530042"/>
    <lineage>
        <taxon>Bacteria</taxon>
        <taxon>Bacillati</taxon>
        <taxon>Actinomycetota</taxon>
        <taxon>Actinomycetes</taxon>
        <taxon>Micromonosporales</taxon>
        <taxon>Micromonosporaceae</taxon>
        <taxon>Micromonospora</taxon>
    </lineage>
</organism>
<comment type="caution">
    <text evidence="2">The sequence shown here is derived from an EMBL/GenBank/DDBJ whole genome shotgun (WGS) entry which is preliminary data.</text>
</comment>
<accession>A0A3B0A6G3</accession>
<keyword evidence="1" id="KW-0472">Membrane</keyword>
<dbReference type="AlphaFoldDB" id="A0A3B0A6G3"/>
<protein>
    <submittedName>
        <fullName evidence="2">Uncharacterized protein</fullName>
    </submittedName>
</protein>
<proteinExistence type="predicted"/>
<dbReference type="OrthoDB" id="3292668at2"/>
<reference evidence="2 3" key="1">
    <citation type="journal article" date="2015" name="Int. J. Syst. Evol. Microbiol.">
        <title>Micromonospora costi sp. nov., isolated from a leaf of Costus speciosus.</title>
        <authorList>
            <person name="Thawai C."/>
        </authorList>
    </citation>
    <scope>NUCLEOTIDE SEQUENCE [LARGE SCALE GENOMIC DNA]</scope>
    <source>
        <strain evidence="2 3">CS1-12</strain>
    </source>
</reference>
<feature type="transmembrane region" description="Helical" evidence="1">
    <location>
        <begin position="20"/>
        <end position="47"/>
    </location>
</feature>
<dbReference type="EMBL" id="RBAN01000002">
    <property type="protein sequence ID" value="RKN55973.1"/>
    <property type="molecule type" value="Genomic_DNA"/>
</dbReference>
<keyword evidence="3" id="KW-1185">Reference proteome</keyword>
<keyword evidence="1" id="KW-0812">Transmembrane</keyword>
<sequence length="212" mass="23440">MLPPSVSLTLFLFWAELGDVATWIGALANAATLGLALAAGIVSYNIYKIESGRDRRAEDERRERAFDARRDQASLVSAWFDKRAVSSVVIASSDGVKRIPNNTAGARILNASNLPIYDVRVSFRLFPAMLRLGDPIRAVPPHKGEVVSRLPDEMWQLLPEGDVELLVDVALEFRDAAGRCWKRDFDGFLSEAPTLISELFAILDRSTPVERG</sequence>